<feature type="transmembrane region" description="Helical" evidence="1">
    <location>
        <begin position="373"/>
        <end position="400"/>
    </location>
</feature>
<feature type="transmembrane region" description="Helical" evidence="1">
    <location>
        <begin position="12"/>
        <end position="31"/>
    </location>
</feature>
<dbReference type="PANTHER" id="PTHR35043:SF7">
    <property type="entry name" value="TRANSCRIPTION FACTOR DOMAIN-CONTAINING PROTEIN"/>
    <property type="match status" value="1"/>
</dbReference>
<feature type="transmembrane region" description="Helical" evidence="1">
    <location>
        <begin position="328"/>
        <end position="353"/>
    </location>
</feature>
<dbReference type="EMBL" id="JAWWNJ010000079">
    <property type="protein sequence ID" value="KAK7002313.1"/>
    <property type="molecule type" value="Genomic_DNA"/>
</dbReference>
<dbReference type="PANTHER" id="PTHR35043">
    <property type="entry name" value="TRANSCRIPTION FACTOR DOMAIN-CONTAINING PROTEIN"/>
    <property type="match status" value="1"/>
</dbReference>
<name>A0AAW0A8K1_9AGAR</name>
<accession>A0AAW0A8K1</accession>
<evidence type="ECO:0000313" key="3">
    <source>
        <dbReference type="Proteomes" id="UP001362999"/>
    </source>
</evidence>
<gene>
    <name evidence="2" type="ORF">R3P38DRAFT_3215468</name>
</gene>
<feature type="transmembrane region" description="Helical" evidence="1">
    <location>
        <begin position="184"/>
        <end position="207"/>
    </location>
</feature>
<feature type="transmembrane region" description="Helical" evidence="1">
    <location>
        <begin position="75"/>
        <end position="93"/>
    </location>
</feature>
<feature type="transmembrane region" description="Helical" evidence="1">
    <location>
        <begin position="294"/>
        <end position="316"/>
    </location>
</feature>
<organism evidence="2 3">
    <name type="scientific">Favolaschia claudopus</name>
    <dbReference type="NCBI Taxonomy" id="2862362"/>
    <lineage>
        <taxon>Eukaryota</taxon>
        <taxon>Fungi</taxon>
        <taxon>Dikarya</taxon>
        <taxon>Basidiomycota</taxon>
        <taxon>Agaricomycotina</taxon>
        <taxon>Agaricomycetes</taxon>
        <taxon>Agaricomycetidae</taxon>
        <taxon>Agaricales</taxon>
        <taxon>Marasmiineae</taxon>
        <taxon>Mycenaceae</taxon>
        <taxon>Favolaschia</taxon>
    </lineage>
</organism>
<dbReference type="Proteomes" id="UP001362999">
    <property type="component" value="Unassembled WGS sequence"/>
</dbReference>
<proteinExistence type="predicted"/>
<reference evidence="2 3" key="1">
    <citation type="journal article" date="2024" name="J Genomics">
        <title>Draft genome sequencing and assembly of Favolaschia claudopus CIRM-BRFM 2984 isolated from oak limbs.</title>
        <authorList>
            <person name="Navarro D."/>
            <person name="Drula E."/>
            <person name="Chaduli D."/>
            <person name="Cazenave R."/>
            <person name="Ahrendt S."/>
            <person name="Wang J."/>
            <person name="Lipzen A."/>
            <person name="Daum C."/>
            <person name="Barry K."/>
            <person name="Grigoriev I.V."/>
            <person name="Favel A."/>
            <person name="Rosso M.N."/>
            <person name="Martin F."/>
        </authorList>
    </citation>
    <scope>NUCLEOTIDE SEQUENCE [LARGE SCALE GENOMIC DNA]</scope>
    <source>
        <strain evidence="2 3">CIRM-BRFM 2984</strain>
    </source>
</reference>
<evidence type="ECO:0000256" key="1">
    <source>
        <dbReference type="SAM" id="Phobius"/>
    </source>
</evidence>
<protein>
    <submittedName>
        <fullName evidence="2">Uncharacterized protein</fullName>
    </submittedName>
</protein>
<keyword evidence="1" id="KW-0472">Membrane</keyword>
<sequence length="425" mass="47422">MDDNACINSRTLYDIVWTCLTTIFACIWVSVHPNMPPQPKDNLPPQNESVLSLGSWRQYWFVCIWDGTSGIRRRLKTMLVALIAPEIIVAFAVRQWSTARNFSKEHGVSLTHGFFYSMGGFVDAKGHPIVDEQQLTPSILAAIRAIPQADIEDKSKSDGLAKFLAITQILRIVAQSLARWNQHLAITSLEIATVAYAVVTASMWFFWINKPLDTHTVIQIIDKPSLSQPSLQSHKKTSETTRMQPGSLIRTNTAHSWAAYEKFAGMTFGDYDHYDIHTSTDVSAFFSPPLSDTVTGIGLIIECAVALVFGVIHCIAWNTKFPSTAEKWMWRASAVIVTGLPVAWLVTIARIVIVLEGDDDDTPEGENDTPSNLLFTALAYLAFFSSILLYVMARVFLLVLPFAALRSLEPAVFIDISWVKYIPHL</sequence>
<dbReference type="AlphaFoldDB" id="A0AAW0A8K1"/>
<keyword evidence="3" id="KW-1185">Reference proteome</keyword>
<keyword evidence="1" id="KW-0812">Transmembrane</keyword>
<evidence type="ECO:0000313" key="2">
    <source>
        <dbReference type="EMBL" id="KAK7002313.1"/>
    </source>
</evidence>
<comment type="caution">
    <text evidence="2">The sequence shown here is derived from an EMBL/GenBank/DDBJ whole genome shotgun (WGS) entry which is preliminary data.</text>
</comment>
<keyword evidence="1" id="KW-1133">Transmembrane helix</keyword>